<evidence type="ECO:0000313" key="2">
    <source>
        <dbReference type="EMBL" id="MCG2665754.1"/>
    </source>
</evidence>
<feature type="signal peptide" evidence="1">
    <location>
        <begin position="1"/>
        <end position="18"/>
    </location>
</feature>
<name>A0ABS9LFH4_9BRAD</name>
<proteinExistence type="predicted"/>
<reference evidence="2" key="1">
    <citation type="submission" date="2022-01" db="EMBL/GenBank/DDBJ databases">
        <title>Genome sequnece data of strain Bradyrhizobium sp. nov.</title>
        <authorList>
            <person name="Zhang J."/>
        </authorList>
    </citation>
    <scope>NUCLEOTIDE SEQUENCE</scope>
    <source>
        <strain evidence="2">WYCCWR 12774</strain>
    </source>
</reference>
<keyword evidence="1" id="KW-0732">Signal</keyword>
<gene>
    <name evidence="2" type="ORF">L6637_02255</name>
</gene>
<dbReference type="EMBL" id="JAKLUA010000001">
    <property type="protein sequence ID" value="MCG2665754.1"/>
    <property type="molecule type" value="Genomic_DNA"/>
</dbReference>
<protein>
    <submittedName>
        <fullName evidence="2">Periplasmic heavy metal sensor</fullName>
    </submittedName>
</protein>
<comment type="caution">
    <text evidence="2">The sequence shown here is derived from an EMBL/GenBank/DDBJ whole genome shotgun (WGS) entry which is preliminary data.</text>
</comment>
<dbReference type="Pfam" id="PF13801">
    <property type="entry name" value="Metal_resist"/>
    <property type="match status" value="1"/>
</dbReference>
<evidence type="ECO:0000256" key="1">
    <source>
        <dbReference type="SAM" id="SignalP"/>
    </source>
</evidence>
<sequence length="178" mass="19436">MKKTVFVIAFLAPALAWAETPYAGLQSRPIKALSDQQVSDLRAGRGMGLALAAELNGYPGPSHVLELADQLGLSAEQRMKVQEMFSAMKSETTPIGSRLIEEESTLDRQFATRTISPESLRSATAAISKTQGELREAHLKYHLLTAATLDSSQLAKYAELRGYSSAAPVQQHHHHHDN</sequence>
<accession>A0ABS9LFH4</accession>
<dbReference type="Gene3D" id="1.20.120.1490">
    <property type="match status" value="1"/>
</dbReference>
<feature type="chain" id="PRO_5045601596" evidence="1">
    <location>
        <begin position="19"/>
        <end position="178"/>
    </location>
</feature>
<evidence type="ECO:0000313" key="3">
    <source>
        <dbReference type="Proteomes" id="UP001139012"/>
    </source>
</evidence>
<keyword evidence="3" id="KW-1185">Reference proteome</keyword>
<dbReference type="RefSeq" id="WP_237868970.1">
    <property type="nucleotide sequence ID" value="NZ_JAKLUA010000001.1"/>
</dbReference>
<dbReference type="InterPro" id="IPR025961">
    <property type="entry name" value="Metal_resist"/>
</dbReference>
<organism evidence="2 3">
    <name type="scientific">Bradyrhizobium zhengyangense</name>
    <dbReference type="NCBI Taxonomy" id="2911009"/>
    <lineage>
        <taxon>Bacteria</taxon>
        <taxon>Pseudomonadati</taxon>
        <taxon>Pseudomonadota</taxon>
        <taxon>Alphaproteobacteria</taxon>
        <taxon>Hyphomicrobiales</taxon>
        <taxon>Nitrobacteraceae</taxon>
        <taxon>Bradyrhizobium</taxon>
    </lineage>
</organism>
<dbReference type="Proteomes" id="UP001139012">
    <property type="component" value="Unassembled WGS sequence"/>
</dbReference>